<evidence type="ECO:0008006" key="3">
    <source>
        <dbReference type="Google" id="ProtNLM"/>
    </source>
</evidence>
<dbReference type="EMBL" id="BAAAYV010000005">
    <property type="protein sequence ID" value="GAA3654171.1"/>
    <property type="molecule type" value="Genomic_DNA"/>
</dbReference>
<organism evidence="1 2">
    <name type="scientific">Microbacterium marinilacus</name>
    <dbReference type="NCBI Taxonomy" id="415209"/>
    <lineage>
        <taxon>Bacteria</taxon>
        <taxon>Bacillati</taxon>
        <taxon>Actinomycetota</taxon>
        <taxon>Actinomycetes</taxon>
        <taxon>Micrococcales</taxon>
        <taxon>Microbacteriaceae</taxon>
        <taxon>Microbacterium</taxon>
    </lineage>
</organism>
<gene>
    <name evidence="1" type="ORF">GCM10022202_12800</name>
</gene>
<reference evidence="2" key="1">
    <citation type="journal article" date="2019" name="Int. J. Syst. Evol. Microbiol.">
        <title>The Global Catalogue of Microorganisms (GCM) 10K type strain sequencing project: providing services to taxonomists for standard genome sequencing and annotation.</title>
        <authorList>
            <consortium name="The Broad Institute Genomics Platform"/>
            <consortium name="The Broad Institute Genome Sequencing Center for Infectious Disease"/>
            <person name="Wu L."/>
            <person name="Ma J."/>
        </authorList>
    </citation>
    <scope>NUCLEOTIDE SEQUENCE [LARGE SCALE GENOMIC DNA]</scope>
    <source>
        <strain evidence="2">JCM 16546</strain>
    </source>
</reference>
<evidence type="ECO:0000313" key="1">
    <source>
        <dbReference type="EMBL" id="GAA3654171.1"/>
    </source>
</evidence>
<accession>A0ABP7BBS5</accession>
<dbReference type="RefSeq" id="WP_221855055.1">
    <property type="nucleotide sequence ID" value="NZ_BAAAYV010000005.1"/>
</dbReference>
<protein>
    <recommendedName>
        <fullName evidence="3">Acyl-CoA dehydrogenase</fullName>
    </recommendedName>
</protein>
<proteinExistence type="predicted"/>
<name>A0ABP7BBS5_9MICO</name>
<keyword evidence="2" id="KW-1185">Reference proteome</keyword>
<evidence type="ECO:0000313" key="2">
    <source>
        <dbReference type="Proteomes" id="UP001410795"/>
    </source>
</evidence>
<comment type="caution">
    <text evidence="1">The sequence shown here is derived from an EMBL/GenBank/DDBJ whole genome shotgun (WGS) entry which is preliminary data.</text>
</comment>
<dbReference type="Proteomes" id="UP001410795">
    <property type="component" value="Unassembled WGS sequence"/>
</dbReference>
<sequence>MPALRTRPSTAPTRRGAKVVAITSAAAVAAVGVTLSLAAWTDNEWLTSGFDGDDPAISTSAFEVEQYAYPSTGGSAGTFSQHETSDDANVVTFSVEALSPQVPSYGLVGLRTTAGSLGGALTLQAADDLLNAGTTTDAAAAALFAATEVTVWTWSEADSTPAFGCDASTSSQPGVTQIAAGALAAAAGSASQELAAEGGDVQYYCYQLLFDVPDGADPEDYMGVGLVPAWEFTAESD</sequence>